<comment type="cofactor">
    <cofactor evidence="1">
        <name>pyridoxal 5'-phosphate</name>
        <dbReference type="ChEBI" id="CHEBI:597326"/>
    </cofactor>
</comment>
<feature type="domain" description="Aminotransferase class I/classII large" evidence="6">
    <location>
        <begin position="25"/>
        <end position="239"/>
    </location>
</feature>
<dbReference type="Pfam" id="PF00155">
    <property type="entry name" value="Aminotran_1_2"/>
    <property type="match status" value="1"/>
</dbReference>
<dbReference type="GO" id="GO:0030170">
    <property type="term" value="F:pyridoxal phosphate binding"/>
    <property type="evidence" value="ECO:0007669"/>
    <property type="project" value="InterPro"/>
</dbReference>
<dbReference type="InterPro" id="IPR015424">
    <property type="entry name" value="PyrdxlP-dep_Trfase"/>
</dbReference>
<dbReference type="InterPro" id="IPR015421">
    <property type="entry name" value="PyrdxlP-dep_Trfase_major"/>
</dbReference>
<evidence type="ECO:0000256" key="4">
    <source>
        <dbReference type="ARBA" id="ARBA00022679"/>
    </source>
</evidence>
<gene>
    <name evidence="7" type="ORF">S12H4_07231</name>
</gene>
<evidence type="ECO:0000256" key="5">
    <source>
        <dbReference type="ARBA" id="ARBA00022898"/>
    </source>
</evidence>
<reference evidence="7" key="1">
    <citation type="journal article" date="2014" name="Front. Microbiol.">
        <title>High frequency of phylogenetically diverse reductive dehalogenase-homologous genes in deep subseafloor sedimentary metagenomes.</title>
        <authorList>
            <person name="Kawai M."/>
            <person name="Futagami T."/>
            <person name="Toyoda A."/>
            <person name="Takaki Y."/>
            <person name="Nishi S."/>
            <person name="Hori S."/>
            <person name="Arai W."/>
            <person name="Tsubouchi T."/>
            <person name="Morono Y."/>
            <person name="Uchiyama I."/>
            <person name="Ito T."/>
            <person name="Fujiyama A."/>
            <person name="Inagaki F."/>
            <person name="Takami H."/>
        </authorList>
    </citation>
    <scope>NUCLEOTIDE SEQUENCE</scope>
    <source>
        <strain evidence="7">Expedition CK06-06</strain>
    </source>
</reference>
<evidence type="ECO:0000256" key="1">
    <source>
        <dbReference type="ARBA" id="ARBA00001933"/>
    </source>
</evidence>
<protein>
    <recommendedName>
        <fullName evidence="6">Aminotransferase class I/classII large domain-containing protein</fullName>
    </recommendedName>
</protein>
<organism evidence="7">
    <name type="scientific">marine sediment metagenome</name>
    <dbReference type="NCBI Taxonomy" id="412755"/>
    <lineage>
        <taxon>unclassified sequences</taxon>
        <taxon>metagenomes</taxon>
        <taxon>ecological metagenomes</taxon>
    </lineage>
</organism>
<dbReference type="SUPFAM" id="SSF53383">
    <property type="entry name" value="PLP-dependent transferases"/>
    <property type="match status" value="1"/>
</dbReference>
<dbReference type="PANTHER" id="PTHR46383">
    <property type="entry name" value="ASPARTATE AMINOTRANSFERASE"/>
    <property type="match status" value="1"/>
</dbReference>
<dbReference type="GO" id="GO:0008483">
    <property type="term" value="F:transaminase activity"/>
    <property type="evidence" value="ECO:0007669"/>
    <property type="project" value="UniProtKB-KW"/>
</dbReference>
<evidence type="ECO:0000256" key="2">
    <source>
        <dbReference type="ARBA" id="ARBA00007441"/>
    </source>
</evidence>
<dbReference type="AlphaFoldDB" id="X1QWL8"/>
<sequence>MSEKEKKEKIEEIINVLRLAQKDISKPIIVFIDDAYEPYIYSDNVINRSIFYDLHDLEEDIIPIKIDGITKEFLMYGGRIGFVTIGLKPNWVNSEEELDILKTEINNKLSGLIRTTISNSNHFYQSLIIKLFKDVGTDGLIKKRDKVKALLKARYEKINVELRKIKNSDISVDPNAGGFFVFVNLNPKKFRAKDFADHLLNKYKVGVIPIEKPNDNINGIRIAYCSIDLTQITEFVNRIKLALVDY</sequence>
<dbReference type="Gene3D" id="3.40.640.10">
    <property type="entry name" value="Type I PLP-dependent aspartate aminotransferase-like (Major domain)"/>
    <property type="match status" value="1"/>
</dbReference>
<dbReference type="Gene3D" id="3.90.1150.10">
    <property type="entry name" value="Aspartate Aminotransferase, domain 1"/>
    <property type="match status" value="1"/>
</dbReference>
<accession>X1QWL8</accession>
<dbReference type="EMBL" id="BARW01002643">
    <property type="protein sequence ID" value="GAI59201.1"/>
    <property type="molecule type" value="Genomic_DNA"/>
</dbReference>
<proteinExistence type="inferred from homology"/>
<dbReference type="PANTHER" id="PTHR46383:SF1">
    <property type="entry name" value="ASPARTATE AMINOTRANSFERASE"/>
    <property type="match status" value="1"/>
</dbReference>
<dbReference type="GO" id="GO:0006520">
    <property type="term" value="P:amino acid metabolic process"/>
    <property type="evidence" value="ECO:0007669"/>
    <property type="project" value="InterPro"/>
</dbReference>
<evidence type="ECO:0000256" key="3">
    <source>
        <dbReference type="ARBA" id="ARBA00022576"/>
    </source>
</evidence>
<keyword evidence="4" id="KW-0808">Transferase</keyword>
<keyword evidence="3" id="KW-0032">Aminotransferase</keyword>
<dbReference type="InterPro" id="IPR004839">
    <property type="entry name" value="Aminotransferase_I/II_large"/>
</dbReference>
<keyword evidence="5" id="KW-0663">Pyridoxal phosphate</keyword>
<dbReference type="InterPro" id="IPR015422">
    <property type="entry name" value="PyrdxlP-dep_Trfase_small"/>
</dbReference>
<comment type="caution">
    <text evidence="7">The sequence shown here is derived from an EMBL/GenBank/DDBJ whole genome shotgun (WGS) entry which is preliminary data.</text>
</comment>
<name>X1QWL8_9ZZZZ</name>
<comment type="similarity">
    <text evidence="2">Belongs to the class-I pyridoxal-phosphate-dependent aminotransferase family.</text>
</comment>
<dbReference type="InterPro" id="IPR050596">
    <property type="entry name" value="AspAT/PAT-like"/>
</dbReference>
<evidence type="ECO:0000313" key="7">
    <source>
        <dbReference type="EMBL" id="GAI59201.1"/>
    </source>
</evidence>
<evidence type="ECO:0000259" key="6">
    <source>
        <dbReference type="Pfam" id="PF00155"/>
    </source>
</evidence>